<evidence type="ECO:0000259" key="11">
    <source>
        <dbReference type="Pfam" id="PF02463"/>
    </source>
</evidence>
<evidence type="ECO:0000256" key="3">
    <source>
        <dbReference type="ARBA" id="ARBA00021315"/>
    </source>
</evidence>
<keyword evidence="7 9" id="KW-0234">DNA repair</keyword>
<dbReference type="PANTHER" id="PTHR11059">
    <property type="entry name" value="DNA REPAIR PROTEIN RECN"/>
    <property type="match status" value="1"/>
</dbReference>
<comment type="caution">
    <text evidence="12">The sequence shown here is derived from an EMBL/GenBank/DDBJ whole genome shotgun (WGS) entry which is preliminary data.</text>
</comment>
<dbReference type="NCBIfam" id="TIGR00634">
    <property type="entry name" value="recN"/>
    <property type="match status" value="1"/>
</dbReference>
<keyword evidence="6" id="KW-0067">ATP-binding</keyword>
<name>A0ABU0YHH5_9PROT</name>
<evidence type="ECO:0000256" key="7">
    <source>
        <dbReference type="ARBA" id="ARBA00023204"/>
    </source>
</evidence>
<dbReference type="RefSeq" id="WP_379953473.1">
    <property type="nucleotide sequence ID" value="NZ_JAUYVI010000001.1"/>
</dbReference>
<feature type="coiled-coil region" evidence="10">
    <location>
        <begin position="166"/>
        <end position="193"/>
    </location>
</feature>
<evidence type="ECO:0000256" key="2">
    <source>
        <dbReference type="ARBA" id="ARBA00009441"/>
    </source>
</evidence>
<evidence type="ECO:0000256" key="8">
    <source>
        <dbReference type="ARBA" id="ARBA00033408"/>
    </source>
</evidence>
<feature type="domain" description="RecF/RecN/SMC N-terminal" evidence="11">
    <location>
        <begin position="14"/>
        <end position="507"/>
    </location>
</feature>
<keyword evidence="5 9" id="KW-0227">DNA damage</keyword>
<protein>
    <recommendedName>
        <fullName evidence="3 9">DNA repair protein RecN</fullName>
    </recommendedName>
    <alternativeName>
        <fullName evidence="8 9">Recombination protein N</fullName>
    </alternativeName>
</protein>
<dbReference type="PIRSF" id="PIRSF003128">
    <property type="entry name" value="RecN"/>
    <property type="match status" value="1"/>
</dbReference>
<evidence type="ECO:0000256" key="9">
    <source>
        <dbReference type="PIRNR" id="PIRNR003128"/>
    </source>
</evidence>
<dbReference type="Gene3D" id="3.40.50.300">
    <property type="entry name" value="P-loop containing nucleotide triphosphate hydrolases"/>
    <property type="match status" value="2"/>
</dbReference>
<evidence type="ECO:0000256" key="4">
    <source>
        <dbReference type="ARBA" id="ARBA00022741"/>
    </source>
</evidence>
<organism evidence="12 13">
    <name type="scientific">Dongia sedimenti</name>
    <dbReference type="NCBI Taxonomy" id="3064282"/>
    <lineage>
        <taxon>Bacteria</taxon>
        <taxon>Pseudomonadati</taxon>
        <taxon>Pseudomonadota</taxon>
        <taxon>Alphaproteobacteria</taxon>
        <taxon>Rhodospirillales</taxon>
        <taxon>Dongiaceae</taxon>
        <taxon>Dongia</taxon>
    </lineage>
</organism>
<evidence type="ECO:0000256" key="10">
    <source>
        <dbReference type="SAM" id="Coils"/>
    </source>
</evidence>
<dbReference type="PANTHER" id="PTHR11059:SF0">
    <property type="entry name" value="DNA REPAIR PROTEIN RECN"/>
    <property type="match status" value="1"/>
</dbReference>
<comment type="similarity">
    <text evidence="2 9">Belongs to the RecN family.</text>
</comment>
<dbReference type="EMBL" id="JAUYVI010000001">
    <property type="protein sequence ID" value="MDQ7246103.1"/>
    <property type="molecule type" value="Genomic_DNA"/>
</dbReference>
<comment type="function">
    <text evidence="1 9">May be involved in recombinational repair of damaged DNA.</text>
</comment>
<evidence type="ECO:0000313" key="12">
    <source>
        <dbReference type="EMBL" id="MDQ7246103.1"/>
    </source>
</evidence>
<evidence type="ECO:0000256" key="1">
    <source>
        <dbReference type="ARBA" id="ARBA00003618"/>
    </source>
</evidence>
<evidence type="ECO:0000256" key="6">
    <source>
        <dbReference type="ARBA" id="ARBA00022840"/>
    </source>
</evidence>
<keyword evidence="13" id="KW-1185">Reference proteome</keyword>
<reference evidence="13" key="1">
    <citation type="submission" date="2023-08" db="EMBL/GenBank/DDBJ databases">
        <title>Rhodospirillaceae gen. nov., a novel taxon isolated from the Yangtze River Yuezi River estuary sludge.</title>
        <authorList>
            <person name="Ruan L."/>
        </authorList>
    </citation>
    <scope>NUCLEOTIDE SEQUENCE [LARGE SCALE GENOMIC DNA]</scope>
    <source>
        <strain evidence="13">R-7</strain>
    </source>
</reference>
<keyword evidence="10" id="KW-0175">Coiled coil</keyword>
<dbReference type="CDD" id="cd03241">
    <property type="entry name" value="ABC_RecN"/>
    <property type="match status" value="1"/>
</dbReference>
<dbReference type="SUPFAM" id="SSF52540">
    <property type="entry name" value="P-loop containing nucleoside triphosphate hydrolases"/>
    <property type="match status" value="1"/>
</dbReference>
<gene>
    <name evidence="12" type="primary">recN</name>
    <name evidence="12" type="ORF">Q8A70_00425</name>
</gene>
<accession>A0ABU0YHH5</accession>
<dbReference type="Pfam" id="PF02463">
    <property type="entry name" value="SMC_N"/>
    <property type="match status" value="1"/>
</dbReference>
<evidence type="ECO:0000313" key="13">
    <source>
        <dbReference type="Proteomes" id="UP001230156"/>
    </source>
</evidence>
<dbReference type="Proteomes" id="UP001230156">
    <property type="component" value="Unassembled WGS sequence"/>
</dbReference>
<sequence>MLAGLTVQNIVLIDRLELSLAAGLTALTGETGAGKSILLDALGLALGARAEGGLVRAGASQAVATAAFTLPEKHAANAILEEQGIERDDLLILRRQLGADGKSRAFVNDQPVSVALLRKIGETLIEIEGQFEVHGLLDPATHRAHLDAFGGLEAAAEKTRDAYRAWHQAQAALDNANAELERARADEDYLRHAAGELELADPKPDEETALTTERQQLMHREQLQEAIDAAHGELAGERGADRALAAASRRLQRIADKAGAGLEPVTGALDRAAAELAEGIAGLQRLAASLDANPNRLEKLDDRLNLLRELARKHRVPVTGLTDLLADLKRRLALIEGRSADLGALKKAAETSLAAYRAAATALSAARAKAAKAMDAAVNKELPPLKLEKARFATRIEILGEADWGEGGWDRVQFQVATNPGATPGPINRIASGGELARFMLALKVTLASNQPVPTLVFDEVDSGIGGATAAAVGERLRRLAKKVQVLVITHSPQVAALAQNHLRVEKRTVKGKIATATTPLDAAERREEIARMLSGAVVTDEARAAADKLLVGAA</sequence>
<keyword evidence="4" id="KW-0547">Nucleotide-binding</keyword>
<dbReference type="InterPro" id="IPR004604">
    <property type="entry name" value="DNA_recomb/repair_RecN"/>
</dbReference>
<evidence type="ECO:0000256" key="5">
    <source>
        <dbReference type="ARBA" id="ARBA00022763"/>
    </source>
</evidence>
<proteinExistence type="inferred from homology"/>
<dbReference type="InterPro" id="IPR027417">
    <property type="entry name" value="P-loop_NTPase"/>
</dbReference>
<dbReference type="InterPro" id="IPR003395">
    <property type="entry name" value="RecF/RecN/SMC_N"/>
</dbReference>